<dbReference type="Pfam" id="PF01037">
    <property type="entry name" value="AsnC_trans_reg"/>
    <property type="match status" value="1"/>
</dbReference>
<dbReference type="EMBL" id="FNHG01000002">
    <property type="protein sequence ID" value="SDL79186.1"/>
    <property type="molecule type" value="Genomic_DNA"/>
</dbReference>
<dbReference type="InterPro" id="IPR019888">
    <property type="entry name" value="Tscrpt_reg_AsnC-like"/>
</dbReference>
<protein>
    <submittedName>
        <fullName evidence="5">Transcriptional regulator, AsnC family</fullName>
    </submittedName>
</protein>
<dbReference type="InterPro" id="IPR019887">
    <property type="entry name" value="Tscrpt_reg_AsnC/Lrp_C"/>
</dbReference>
<dbReference type="RefSeq" id="WP_091766271.1">
    <property type="nucleotide sequence ID" value="NZ_FNHG01000002.1"/>
</dbReference>
<dbReference type="InterPro" id="IPR011008">
    <property type="entry name" value="Dimeric_a/b-barrel"/>
</dbReference>
<dbReference type="InterPro" id="IPR019885">
    <property type="entry name" value="Tscrpt_reg_HTH_AsnC-type_CS"/>
</dbReference>
<dbReference type="SUPFAM" id="SSF46785">
    <property type="entry name" value="Winged helix' DNA-binding domain"/>
    <property type="match status" value="1"/>
</dbReference>
<dbReference type="Pfam" id="PF13412">
    <property type="entry name" value="HTH_24"/>
    <property type="match status" value="1"/>
</dbReference>
<dbReference type="AlphaFoldDB" id="A0A1G9MXZ9"/>
<dbReference type="SMART" id="SM00344">
    <property type="entry name" value="HTH_ASNC"/>
    <property type="match status" value="1"/>
</dbReference>
<evidence type="ECO:0000313" key="5">
    <source>
        <dbReference type="EMBL" id="SDL79186.1"/>
    </source>
</evidence>
<dbReference type="PRINTS" id="PR00033">
    <property type="entry name" value="HTHASNC"/>
</dbReference>
<evidence type="ECO:0000256" key="2">
    <source>
        <dbReference type="ARBA" id="ARBA00023125"/>
    </source>
</evidence>
<dbReference type="GO" id="GO:0043200">
    <property type="term" value="P:response to amino acid"/>
    <property type="evidence" value="ECO:0007669"/>
    <property type="project" value="TreeGrafter"/>
</dbReference>
<dbReference type="InterPro" id="IPR036388">
    <property type="entry name" value="WH-like_DNA-bd_sf"/>
</dbReference>
<accession>A0A1G9MXZ9</accession>
<dbReference type="PANTHER" id="PTHR30154:SF34">
    <property type="entry name" value="TRANSCRIPTIONAL REGULATOR AZLB"/>
    <property type="match status" value="1"/>
</dbReference>
<dbReference type="Gene3D" id="3.30.70.920">
    <property type="match status" value="1"/>
</dbReference>
<dbReference type="CDD" id="cd00090">
    <property type="entry name" value="HTH_ARSR"/>
    <property type="match status" value="1"/>
</dbReference>
<evidence type="ECO:0000256" key="3">
    <source>
        <dbReference type="ARBA" id="ARBA00023163"/>
    </source>
</evidence>
<proteinExistence type="predicted"/>
<dbReference type="Gene3D" id="1.10.10.10">
    <property type="entry name" value="Winged helix-like DNA-binding domain superfamily/Winged helix DNA-binding domain"/>
    <property type="match status" value="1"/>
</dbReference>
<keyword evidence="3" id="KW-0804">Transcription</keyword>
<dbReference type="InterPro" id="IPR011991">
    <property type="entry name" value="ArsR-like_HTH"/>
</dbReference>
<gene>
    <name evidence="5" type="ORF">SAMN04488568_102149</name>
</gene>
<dbReference type="GO" id="GO:0006355">
    <property type="term" value="P:regulation of DNA-templated transcription"/>
    <property type="evidence" value="ECO:0007669"/>
    <property type="project" value="UniProtKB-ARBA"/>
</dbReference>
<dbReference type="PROSITE" id="PS50956">
    <property type="entry name" value="HTH_ASNC_2"/>
    <property type="match status" value="1"/>
</dbReference>
<dbReference type="GO" id="GO:0005829">
    <property type="term" value="C:cytosol"/>
    <property type="evidence" value="ECO:0007669"/>
    <property type="project" value="TreeGrafter"/>
</dbReference>
<dbReference type="InterPro" id="IPR000485">
    <property type="entry name" value="AsnC-type_HTH_dom"/>
</dbReference>
<keyword evidence="6" id="KW-1185">Reference proteome</keyword>
<evidence type="ECO:0000259" key="4">
    <source>
        <dbReference type="PROSITE" id="PS50956"/>
    </source>
</evidence>
<name>A0A1G9MXZ9_9PROT</name>
<reference evidence="5 6" key="1">
    <citation type="submission" date="2016-10" db="EMBL/GenBank/DDBJ databases">
        <authorList>
            <person name="de Groot N.N."/>
        </authorList>
    </citation>
    <scope>NUCLEOTIDE SEQUENCE [LARGE SCALE GENOMIC DNA]</scope>
    <source>
        <strain evidence="5 6">DSM 16077</strain>
    </source>
</reference>
<dbReference type="STRING" id="144026.SAMN04488568_102149"/>
<dbReference type="GO" id="GO:0043565">
    <property type="term" value="F:sequence-specific DNA binding"/>
    <property type="evidence" value="ECO:0007669"/>
    <property type="project" value="InterPro"/>
</dbReference>
<dbReference type="InterPro" id="IPR036390">
    <property type="entry name" value="WH_DNA-bd_sf"/>
</dbReference>
<dbReference type="OrthoDB" id="9811243at2"/>
<dbReference type="SUPFAM" id="SSF54909">
    <property type="entry name" value="Dimeric alpha+beta barrel"/>
    <property type="match status" value="1"/>
</dbReference>
<dbReference type="Proteomes" id="UP000199759">
    <property type="component" value="Unassembled WGS sequence"/>
</dbReference>
<feature type="domain" description="HTH asnC-type" evidence="4">
    <location>
        <begin position="5"/>
        <end position="66"/>
    </location>
</feature>
<keyword evidence="1" id="KW-0805">Transcription regulation</keyword>
<evidence type="ECO:0000256" key="1">
    <source>
        <dbReference type="ARBA" id="ARBA00023015"/>
    </source>
</evidence>
<organism evidence="5 6">
    <name type="scientific">Maricaulis salignorans</name>
    <dbReference type="NCBI Taxonomy" id="144026"/>
    <lineage>
        <taxon>Bacteria</taxon>
        <taxon>Pseudomonadati</taxon>
        <taxon>Pseudomonadota</taxon>
        <taxon>Alphaproteobacteria</taxon>
        <taxon>Maricaulales</taxon>
        <taxon>Maricaulaceae</taxon>
        <taxon>Maricaulis</taxon>
    </lineage>
</organism>
<dbReference type="PROSITE" id="PS00519">
    <property type="entry name" value="HTH_ASNC_1"/>
    <property type="match status" value="1"/>
</dbReference>
<keyword evidence="2" id="KW-0238">DNA-binding</keyword>
<dbReference type="PANTHER" id="PTHR30154">
    <property type="entry name" value="LEUCINE-RESPONSIVE REGULATORY PROTEIN"/>
    <property type="match status" value="1"/>
</dbReference>
<evidence type="ECO:0000313" key="6">
    <source>
        <dbReference type="Proteomes" id="UP000199759"/>
    </source>
</evidence>
<sequence>MLANLDLIDVRILEALQEDAGRSVADIAEIVGLTPSPCWRRIRRLETDGIIKRRSVELDRRALGLMFTAYLEVKISPARKANYVKFEKAVQSFPEVTEACMMTGPYDYLVKVVMADIDAYNEFISERMIPLDIVGDFRTSVQVRNIKDSKGLPLGHIQG</sequence>